<reference evidence="1" key="1">
    <citation type="submission" date="2021-02" db="EMBL/GenBank/DDBJ databases">
        <authorList>
            <person name="Bekaert M."/>
        </authorList>
    </citation>
    <scope>NUCLEOTIDE SEQUENCE</scope>
    <source>
        <strain evidence="1">IoA-00</strain>
    </source>
</reference>
<protein>
    <submittedName>
        <fullName evidence="1">(salmon louse) hypothetical protein</fullName>
    </submittedName>
</protein>
<gene>
    <name evidence="1" type="ORF">LSAA_3644</name>
</gene>
<sequence length="306" mass="35835">MMLLFPVHRLFVQLKSKEADERILKTKSRGKFQDPLTKKWDTFAQVVGTPNLRRYHLQFPSGRCFWRNKKNMRTISKEMVQLDDDDNLGGWYCKCATSPSHLRRQVRCTKFDKEAASHSLKTMDETCQHDYFNRLLINGENMRRSRLREYKLPKERLKDWKNAGHLVKVDDDSQEHNASMTIWKDLEVCLLEGLTIDKQKKTCRSGEKKVAGCFYVDNSVVSGDEMWRRNSSRSVLKTIKRHFGYESPDESIQDTLRTMETIFSNVVGDAAISLLDKRFQRLGEVNNTFAVLHEFTNLGREDQLEK</sequence>
<dbReference type="Proteomes" id="UP000675881">
    <property type="component" value="Chromosome 12"/>
</dbReference>
<organism evidence="1 2">
    <name type="scientific">Lepeophtheirus salmonis</name>
    <name type="common">Salmon louse</name>
    <name type="synonym">Caligus salmonis</name>
    <dbReference type="NCBI Taxonomy" id="72036"/>
    <lineage>
        <taxon>Eukaryota</taxon>
        <taxon>Metazoa</taxon>
        <taxon>Ecdysozoa</taxon>
        <taxon>Arthropoda</taxon>
        <taxon>Crustacea</taxon>
        <taxon>Multicrustacea</taxon>
        <taxon>Hexanauplia</taxon>
        <taxon>Copepoda</taxon>
        <taxon>Siphonostomatoida</taxon>
        <taxon>Caligidae</taxon>
        <taxon>Lepeophtheirus</taxon>
    </lineage>
</organism>
<evidence type="ECO:0000313" key="1">
    <source>
        <dbReference type="EMBL" id="CAF2816654.1"/>
    </source>
</evidence>
<dbReference type="AlphaFoldDB" id="A0A7R8CKK0"/>
<name>A0A7R8CKK0_LEPSM</name>
<keyword evidence="2" id="KW-1185">Reference proteome</keyword>
<accession>A0A7R8CKK0</accession>
<proteinExistence type="predicted"/>
<dbReference type="EMBL" id="HG994591">
    <property type="protein sequence ID" value="CAF2816654.1"/>
    <property type="molecule type" value="Genomic_DNA"/>
</dbReference>
<evidence type="ECO:0000313" key="2">
    <source>
        <dbReference type="Proteomes" id="UP000675881"/>
    </source>
</evidence>